<gene>
    <name evidence="2" type="ORF">SAMN05421753_10534</name>
</gene>
<feature type="signal peptide" evidence="1">
    <location>
        <begin position="1"/>
        <end position="27"/>
    </location>
</feature>
<dbReference type="AlphaFoldDB" id="A0A1I3F1B0"/>
<proteinExistence type="predicted"/>
<dbReference type="Proteomes" id="UP000199518">
    <property type="component" value="Unassembled WGS sequence"/>
</dbReference>
<name>A0A1I3F1B0_9PLAN</name>
<dbReference type="OrthoDB" id="207797at2"/>
<evidence type="ECO:0008006" key="4">
    <source>
        <dbReference type="Google" id="ProtNLM"/>
    </source>
</evidence>
<keyword evidence="1" id="KW-0732">Signal</keyword>
<dbReference type="EMBL" id="FOQD01000005">
    <property type="protein sequence ID" value="SFI04968.1"/>
    <property type="molecule type" value="Genomic_DNA"/>
</dbReference>
<accession>A0A1I3F1B0</accession>
<feature type="chain" id="PRO_5011498652" description="Porin subfamily protein" evidence="1">
    <location>
        <begin position="28"/>
        <end position="517"/>
    </location>
</feature>
<dbReference type="STRING" id="1576369.SAMN05421753_10534"/>
<sequence length="517" mass="56331">MNSLKNQCSQFYWCCLIFSLLTASLRAQDTSSVAANPDFLGGHSFAAALIPPDPLPAEGLSQPAGSDPTQLAATAQIVVPPSLLSDPIPSSQQVPFTLPSTAGNGSSAAGTMNGFDGHPSIQDALSAMLPGNFAQTRYKWYGLVRLDGIFDFKPIGSNDDFVTSTIPVPQGHGRNATLTPRYTRLGLDTSTPSPVNDWTIKTRIEVDFFNGNEQQVFASFPLRVRFAWIEMGPLVIGQAASMFMDYGVFPNTLDYEGPGGMVLMRQPLIGLKLPVATSTFLSLGVEQPYSDIQWFSNGSWVVNPGSGTITTPGVDKNIQEMPDFTGNIHYDGDFGHAQVSSILRRLSFQSAAGESYNQLGYGVNLTGSFHPWGWLTGLPRDPASRNPWQRSRVLGQFAKGRGINRYIQDVNGLGLDAIFDPVTGFVALDASGWFVAYEQWWSQKLLSNFTYGQNRTDLPGALPANTYQAANYLSANLIWLPFERMGVGIETLYGERQNKDGQSGQACRIQIGAQYKF</sequence>
<dbReference type="RefSeq" id="WP_139228323.1">
    <property type="nucleotide sequence ID" value="NZ_FOQD01000005.1"/>
</dbReference>
<organism evidence="2 3">
    <name type="scientific">Planctomicrobium piriforme</name>
    <dbReference type="NCBI Taxonomy" id="1576369"/>
    <lineage>
        <taxon>Bacteria</taxon>
        <taxon>Pseudomonadati</taxon>
        <taxon>Planctomycetota</taxon>
        <taxon>Planctomycetia</taxon>
        <taxon>Planctomycetales</taxon>
        <taxon>Planctomycetaceae</taxon>
        <taxon>Planctomicrobium</taxon>
    </lineage>
</organism>
<evidence type="ECO:0000256" key="1">
    <source>
        <dbReference type="SAM" id="SignalP"/>
    </source>
</evidence>
<dbReference type="Pfam" id="PF19577">
    <property type="entry name" value="DcaP"/>
    <property type="match status" value="1"/>
</dbReference>
<keyword evidence="3" id="KW-1185">Reference proteome</keyword>
<evidence type="ECO:0000313" key="3">
    <source>
        <dbReference type="Proteomes" id="UP000199518"/>
    </source>
</evidence>
<reference evidence="3" key="1">
    <citation type="submission" date="2016-10" db="EMBL/GenBank/DDBJ databases">
        <authorList>
            <person name="Varghese N."/>
            <person name="Submissions S."/>
        </authorList>
    </citation>
    <scope>NUCLEOTIDE SEQUENCE [LARGE SCALE GENOMIC DNA]</scope>
    <source>
        <strain evidence="3">DSM 26348</strain>
    </source>
</reference>
<dbReference type="SUPFAM" id="SSF56935">
    <property type="entry name" value="Porins"/>
    <property type="match status" value="1"/>
</dbReference>
<dbReference type="InterPro" id="IPR045748">
    <property type="entry name" value="DcaP"/>
</dbReference>
<evidence type="ECO:0000313" key="2">
    <source>
        <dbReference type="EMBL" id="SFI04968.1"/>
    </source>
</evidence>
<protein>
    <recommendedName>
        <fullName evidence="4">Porin subfamily protein</fullName>
    </recommendedName>
</protein>